<keyword evidence="3" id="KW-1185">Reference proteome</keyword>
<accession>A0ABN2BAF5</accession>
<evidence type="ECO:0000256" key="1">
    <source>
        <dbReference type="SAM" id="SignalP"/>
    </source>
</evidence>
<name>A0ABN2BAF5_9ACTN</name>
<feature type="signal peptide" evidence="1">
    <location>
        <begin position="1"/>
        <end position="25"/>
    </location>
</feature>
<dbReference type="EMBL" id="BAAANC010000002">
    <property type="protein sequence ID" value="GAA1537162.1"/>
    <property type="molecule type" value="Genomic_DNA"/>
</dbReference>
<reference evidence="2 3" key="1">
    <citation type="journal article" date="2019" name="Int. J. Syst. Evol. Microbiol.">
        <title>The Global Catalogue of Microorganisms (GCM) 10K type strain sequencing project: providing services to taxonomists for standard genome sequencing and annotation.</title>
        <authorList>
            <consortium name="The Broad Institute Genomics Platform"/>
            <consortium name="The Broad Institute Genome Sequencing Center for Infectious Disease"/>
            <person name="Wu L."/>
            <person name="Ma J."/>
        </authorList>
    </citation>
    <scope>NUCLEOTIDE SEQUENCE [LARGE SCALE GENOMIC DNA]</scope>
    <source>
        <strain evidence="2 3">JCM 14303</strain>
    </source>
</reference>
<dbReference type="Proteomes" id="UP001500363">
    <property type="component" value="Unassembled WGS sequence"/>
</dbReference>
<keyword evidence="1" id="KW-0732">Signal</keyword>
<organism evidence="2 3">
    <name type="scientific">Kribbella lupini</name>
    <dbReference type="NCBI Taxonomy" id="291602"/>
    <lineage>
        <taxon>Bacteria</taxon>
        <taxon>Bacillati</taxon>
        <taxon>Actinomycetota</taxon>
        <taxon>Actinomycetes</taxon>
        <taxon>Propionibacteriales</taxon>
        <taxon>Kribbellaceae</taxon>
        <taxon>Kribbella</taxon>
    </lineage>
</organism>
<proteinExistence type="predicted"/>
<evidence type="ECO:0000313" key="2">
    <source>
        <dbReference type="EMBL" id="GAA1537162.1"/>
    </source>
</evidence>
<feature type="chain" id="PRO_5045472854" evidence="1">
    <location>
        <begin position="26"/>
        <end position="279"/>
    </location>
</feature>
<comment type="caution">
    <text evidence="2">The sequence shown here is derived from an EMBL/GenBank/DDBJ whole genome shotgun (WGS) entry which is preliminary data.</text>
</comment>
<protein>
    <submittedName>
        <fullName evidence="2">Uncharacterized protein</fullName>
    </submittedName>
</protein>
<evidence type="ECO:0000313" key="3">
    <source>
        <dbReference type="Proteomes" id="UP001500363"/>
    </source>
</evidence>
<gene>
    <name evidence="2" type="ORF">GCM10009741_44760</name>
</gene>
<dbReference type="RefSeq" id="WP_344177005.1">
    <property type="nucleotide sequence ID" value="NZ_BAAANC010000002.1"/>
</dbReference>
<sequence>MNRRSHLVAALTAAALVAVTGTSYAGSLADDSCLRAQPMQSYGGDPEPATLTTAALRVPVEIEADPSCEGMTITVQRPDGSQRVVVPLTEKVHNEWPTIDTRTGFLAVPLATGAGQWVMTKVTHGANEIVTNVSFRVTRGATLTLEQPARTSGAAKTVVTGVARRYSPAGVLLPASGVSLRIMNSSTVLATARTDANGRYTAQLALRQATELTARMPATGDYIDVATAPVVAHKLLSMSYLTASKTGTVNNWWKVSGTAFPAPLFTTLDVWNGSAWETT</sequence>